<dbReference type="Proteomes" id="UP000568050">
    <property type="component" value="Unassembled WGS sequence"/>
</dbReference>
<feature type="domain" description="Aminotransferase class I/classII large" evidence="7">
    <location>
        <begin position="30"/>
        <end position="345"/>
    </location>
</feature>
<evidence type="ECO:0000256" key="1">
    <source>
        <dbReference type="ARBA" id="ARBA00001933"/>
    </source>
</evidence>
<dbReference type="EC" id="2.6.1.9" evidence="6"/>
<dbReference type="Gene3D" id="3.90.1150.10">
    <property type="entry name" value="Aspartate Aminotransferase, domain 1"/>
    <property type="match status" value="1"/>
</dbReference>
<comment type="similarity">
    <text evidence="6">Belongs to the class-II pyridoxal-phosphate-dependent aminotransferase family. Histidinol-phosphate aminotransferase subfamily.</text>
</comment>
<gene>
    <name evidence="6" type="primary">hisC</name>
    <name evidence="8" type="ORF">FHX50_001535</name>
</gene>
<evidence type="ECO:0000256" key="2">
    <source>
        <dbReference type="ARBA" id="ARBA00011738"/>
    </source>
</evidence>
<keyword evidence="9" id="KW-1185">Reference proteome</keyword>
<dbReference type="Pfam" id="PF00155">
    <property type="entry name" value="Aminotran_1_2"/>
    <property type="match status" value="1"/>
</dbReference>
<feature type="modified residue" description="N6-(pyridoxal phosphate)lysine" evidence="6">
    <location>
        <position position="219"/>
    </location>
</feature>
<dbReference type="InterPro" id="IPR015422">
    <property type="entry name" value="PyrdxlP-dep_Trfase_small"/>
</dbReference>
<dbReference type="InterPro" id="IPR015424">
    <property type="entry name" value="PyrdxlP-dep_Trfase"/>
</dbReference>
<dbReference type="InterPro" id="IPR005861">
    <property type="entry name" value="HisP_aminotrans"/>
</dbReference>
<keyword evidence="3 6" id="KW-0032">Aminotransferase</keyword>
<dbReference type="InterPro" id="IPR024892">
    <property type="entry name" value="ArAT"/>
</dbReference>
<evidence type="ECO:0000313" key="9">
    <source>
        <dbReference type="Proteomes" id="UP000568050"/>
    </source>
</evidence>
<evidence type="ECO:0000256" key="4">
    <source>
        <dbReference type="ARBA" id="ARBA00022679"/>
    </source>
</evidence>
<dbReference type="CDD" id="cd00609">
    <property type="entry name" value="AAT_like"/>
    <property type="match status" value="1"/>
</dbReference>
<evidence type="ECO:0000256" key="3">
    <source>
        <dbReference type="ARBA" id="ARBA00022576"/>
    </source>
</evidence>
<dbReference type="PANTHER" id="PTHR43643:SF3">
    <property type="entry name" value="HISTIDINOL-PHOSPHATE AMINOTRANSFERASE"/>
    <property type="match status" value="1"/>
</dbReference>
<organism evidence="8 9">
    <name type="scientific">Helcobacillus massiliensis</name>
    <dbReference type="NCBI Taxonomy" id="521392"/>
    <lineage>
        <taxon>Bacteria</taxon>
        <taxon>Bacillati</taxon>
        <taxon>Actinomycetota</taxon>
        <taxon>Actinomycetes</taxon>
        <taxon>Micrococcales</taxon>
        <taxon>Dermabacteraceae</taxon>
        <taxon>Helcobacillus</taxon>
    </lineage>
</organism>
<evidence type="ECO:0000259" key="7">
    <source>
        <dbReference type="Pfam" id="PF00155"/>
    </source>
</evidence>
<comment type="pathway">
    <text evidence="6">Amino-acid biosynthesis; L-histidine biosynthesis; L-histidine from 5-phospho-alpha-D-ribose 1-diphosphate: step 7/9.</text>
</comment>
<evidence type="ECO:0000256" key="5">
    <source>
        <dbReference type="ARBA" id="ARBA00022898"/>
    </source>
</evidence>
<keyword evidence="5 6" id="KW-0663">Pyridoxal phosphate</keyword>
<dbReference type="AlphaFoldDB" id="A0A839QWS5"/>
<comment type="cofactor">
    <cofactor evidence="1 6">
        <name>pyridoxal 5'-phosphate</name>
        <dbReference type="ChEBI" id="CHEBI:597326"/>
    </cofactor>
</comment>
<sequence length="361" mass="38632">MTEEMTRIRACLEGIPAYVPGKPAPAESAKLSSNESPFPPLPAMRDAVVAEVDGLNRYPDAASVALRTALAEKHGVDWTQIHVSTGASSVLGEILRAVAGAGDEVVFPWRSFELYPIIVQSHGCDQVRVPLTEDHRVDLDAIADAITDRTRLVFLCTPNNPSGTCATTEELRSFLQRIPSDIAVCLDEAYGEFAGDLHPDADALFREFGNVVRLKTFSKVHGIAGLRLGYAIAHPKLAAALGLVTMPFAANTLAQAAAVAALEPAAAAELQERVEFVIAERQRIVEALELDLPACGGNFVFLPLAERSGEFADFARERGLVVRAYGTDGARISIGTAEENDRTIAVVGEWFASAPSDSLIP</sequence>
<keyword evidence="4 6" id="KW-0808">Transferase</keyword>
<dbReference type="GO" id="GO:0004400">
    <property type="term" value="F:histidinol-phosphate transaminase activity"/>
    <property type="evidence" value="ECO:0007669"/>
    <property type="project" value="UniProtKB-UniRule"/>
</dbReference>
<dbReference type="InterPro" id="IPR015421">
    <property type="entry name" value="PyrdxlP-dep_Trfase_major"/>
</dbReference>
<reference evidence="8 9" key="1">
    <citation type="submission" date="2020-08" db="EMBL/GenBank/DDBJ databases">
        <title>Sequencing the genomes of 1000 actinobacteria strains.</title>
        <authorList>
            <person name="Klenk H.-P."/>
        </authorList>
    </citation>
    <scope>NUCLEOTIDE SEQUENCE [LARGE SCALE GENOMIC DNA]</scope>
    <source>
        <strain evidence="8 9">DSM 23040</strain>
    </source>
</reference>
<dbReference type="UniPathway" id="UPA00031">
    <property type="reaction ID" value="UER00012"/>
</dbReference>
<proteinExistence type="inferred from homology"/>
<comment type="catalytic activity">
    <reaction evidence="6">
        <text>L-histidinol phosphate + 2-oxoglutarate = 3-(imidazol-4-yl)-2-oxopropyl phosphate + L-glutamate</text>
        <dbReference type="Rhea" id="RHEA:23744"/>
        <dbReference type="ChEBI" id="CHEBI:16810"/>
        <dbReference type="ChEBI" id="CHEBI:29985"/>
        <dbReference type="ChEBI" id="CHEBI:57766"/>
        <dbReference type="ChEBI" id="CHEBI:57980"/>
        <dbReference type="EC" id="2.6.1.9"/>
    </reaction>
</comment>
<dbReference type="SUPFAM" id="SSF53383">
    <property type="entry name" value="PLP-dependent transferases"/>
    <property type="match status" value="1"/>
</dbReference>
<dbReference type="EMBL" id="JACHWP010000003">
    <property type="protein sequence ID" value="MBB3023250.1"/>
    <property type="molecule type" value="Genomic_DNA"/>
</dbReference>
<dbReference type="PANTHER" id="PTHR43643">
    <property type="entry name" value="HISTIDINOL-PHOSPHATE AMINOTRANSFERASE 2"/>
    <property type="match status" value="1"/>
</dbReference>
<dbReference type="NCBIfam" id="NF002878">
    <property type="entry name" value="PRK03321.1"/>
    <property type="match status" value="1"/>
</dbReference>
<dbReference type="HAMAP" id="MF_01023">
    <property type="entry name" value="HisC_aminotrans_2"/>
    <property type="match status" value="1"/>
</dbReference>
<dbReference type="InterPro" id="IPR004839">
    <property type="entry name" value="Aminotransferase_I/II_large"/>
</dbReference>
<dbReference type="InterPro" id="IPR050106">
    <property type="entry name" value="HistidinolP_aminotransfase"/>
</dbReference>
<evidence type="ECO:0000256" key="6">
    <source>
        <dbReference type="HAMAP-Rule" id="MF_01023"/>
    </source>
</evidence>
<dbReference type="Gene3D" id="3.40.640.10">
    <property type="entry name" value="Type I PLP-dependent aspartate aminotransferase-like (Major domain)"/>
    <property type="match status" value="1"/>
</dbReference>
<comment type="subunit">
    <text evidence="2 6">Homodimer.</text>
</comment>
<keyword evidence="6" id="KW-0368">Histidine biosynthesis</keyword>
<dbReference type="GO" id="GO:0000105">
    <property type="term" value="P:L-histidine biosynthetic process"/>
    <property type="evidence" value="ECO:0007669"/>
    <property type="project" value="UniProtKB-UniRule"/>
</dbReference>
<evidence type="ECO:0000313" key="8">
    <source>
        <dbReference type="EMBL" id="MBB3023250.1"/>
    </source>
</evidence>
<keyword evidence="6" id="KW-0028">Amino-acid biosynthesis</keyword>
<dbReference type="RefSeq" id="WP_183376251.1">
    <property type="nucleotide sequence ID" value="NZ_CBCSFZ010000023.1"/>
</dbReference>
<accession>A0A839QWS5</accession>
<name>A0A839QWS5_9MICO</name>
<dbReference type="GO" id="GO:0030170">
    <property type="term" value="F:pyridoxal phosphate binding"/>
    <property type="evidence" value="ECO:0007669"/>
    <property type="project" value="InterPro"/>
</dbReference>
<protein>
    <recommendedName>
        <fullName evidence="6">Histidinol-phosphate aminotransferase</fullName>
        <ecNumber evidence="6">2.6.1.9</ecNumber>
    </recommendedName>
    <alternativeName>
        <fullName evidence="6">Imidazole acetol-phosphate transaminase</fullName>
    </alternativeName>
</protein>
<comment type="caution">
    <text evidence="8">The sequence shown here is derived from an EMBL/GenBank/DDBJ whole genome shotgun (WGS) entry which is preliminary data.</text>
</comment>